<gene>
    <name evidence="12" type="primary">thiM_1</name>
    <name evidence="11" type="synonym">thiM</name>
    <name evidence="12" type="ORF">KB1_01130</name>
</gene>
<keyword evidence="4 11" id="KW-0808">Transferase</keyword>
<evidence type="ECO:0000256" key="4">
    <source>
        <dbReference type="ARBA" id="ARBA00022679"/>
    </source>
</evidence>
<comment type="pathway">
    <text evidence="3 11">Cofactor biosynthesis; thiamine diphosphate biosynthesis; 4-methyl-5-(2-phosphoethyl)-thiazole from 5-(2-hydroxyethyl)-4-methylthiazole: step 1/1.</text>
</comment>
<evidence type="ECO:0000256" key="6">
    <source>
        <dbReference type="ARBA" id="ARBA00022741"/>
    </source>
</evidence>
<dbReference type="RefSeq" id="WP_221265137.1">
    <property type="nucleotide sequence ID" value="NZ_AP024747.1"/>
</dbReference>
<comment type="similarity">
    <text evidence="11">Belongs to the Thz kinase family.</text>
</comment>
<dbReference type="AlphaFoldDB" id="A0AAD1KLY9"/>
<dbReference type="PRINTS" id="PR01099">
    <property type="entry name" value="HYETHTZKNASE"/>
</dbReference>
<dbReference type="HAMAP" id="MF_00228">
    <property type="entry name" value="Thz_kinase"/>
    <property type="match status" value="1"/>
</dbReference>
<comment type="cofactor">
    <cofactor evidence="2 11">
        <name>Mg(2+)</name>
        <dbReference type="ChEBI" id="CHEBI:18420"/>
    </cofactor>
</comment>
<evidence type="ECO:0000313" key="12">
    <source>
        <dbReference type="EMBL" id="BCY24123.1"/>
    </source>
</evidence>
<proteinExistence type="inferred from homology"/>
<keyword evidence="6 11" id="KW-0547">Nucleotide-binding</keyword>
<name>A0AAD1KLY9_9ACTN</name>
<dbReference type="InterPro" id="IPR029056">
    <property type="entry name" value="Ribokinase-like"/>
</dbReference>
<feature type="binding site" evidence="11">
    <location>
        <position position="161"/>
    </location>
    <ligand>
        <name>ATP</name>
        <dbReference type="ChEBI" id="CHEBI:30616"/>
    </ligand>
</feature>
<feature type="binding site" evidence="11">
    <location>
        <position position="189"/>
    </location>
    <ligand>
        <name>substrate</name>
    </ligand>
</feature>
<dbReference type="EMBL" id="AP024747">
    <property type="protein sequence ID" value="BCY24123.1"/>
    <property type="molecule type" value="Genomic_DNA"/>
</dbReference>
<keyword evidence="5 11" id="KW-0479">Metal-binding</keyword>
<keyword evidence="10 11" id="KW-0784">Thiamine biosynthesis</keyword>
<keyword evidence="8 11" id="KW-0067">ATP-binding</keyword>
<evidence type="ECO:0000256" key="2">
    <source>
        <dbReference type="ARBA" id="ARBA00001946"/>
    </source>
</evidence>
<evidence type="ECO:0000256" key="11">
    <source>
        <dbReference type="HAMAP-Rule" id="MF_00228"/>
    </source>
</evidence>
<protein>
    <recommendedName>
        <fullName evidence="11">Hydroxyethylthiazole kinase</fullName>
        <ecNumber evidence="11">2.7.1.50</ecNumber>
    </recommendedName>
    <alternativeName>
        <fullName evidence="11">4-methyl-5-beta-hydroxyethylthiazole kinase</fullName>
        <shortName evidence="11">TH kinase</shortName>
        <shortName evidence="11">Thz kinase</shortName>
    </alternativeName>
</protein>
<dbReference type="Proteomes" id="UP000825072">
    <property type="component" value="Chromosome 1"/>
</dbReference>
<evidence type="ECO:0000313" key="13">
    <source>
        <dbReference type="Proteomes" id="UP000825072"/>
    </source>
</evidence>
<dbReference type="InterPro" id="IPR000417">
    <property type="entry name" value="Hyethyz_kinase"/>
</dbReference>
<reference evidence="12" key="1">
    <citation type="submission" date="2021-06" db="EMBL/GenBank/DDBJ databases">
        <title>Genome sequence of Cutibacterium modestum strain KB17-24694.</title>
        <authorList>
            <person name="Dekio I."/>
            <person name="Asahina A."/>
            <person name="Nishida M."/>
        </authorList>
    </citation>
    <scope>NUCLEOTIDE SEQUENCE</scope>
    <source>
        <strain evidence="12">KB17-24694</strain>
    </source>
</reference>
<dbReference type="SUPFAM" id="SSF53613">
    <property type="entry name" value="Ribokinase-like"/>
    <property type="match status" value="1"/>
</dbReference>
<dbReference type="Pfam" id="PF02110">
    <property type="entry name" value="HK"/>
    <property type="match status" value="1"/>
</dbReference>
<dbReference type="EC" id="2.7.1.50" evidence="11"/>
<dbReference type="NCBIfam" id="NF006830">
    <property type="entry name" value="PRK09355.1"/>
    <property type="match status" value="1"/>
</dbReference>
<sequence>MTVNEVVAAVCRRAPMVHCLTATVSMSLVADGLLAAGLRPMMTETLEEAPVVVTAADALLVNLGTLSTDGMMGIPATVAARPEGIPWVLDPTAIGLAPVRTRMAREFLDAAPDVVKGNASEIFALVGGPGGRGADAADAPEHAVDAAIEVACRTGGVVVVSGPTDVVVTAKGVAARIVRGYPMMVRVTGTGCLLGALTAGCLVAADDSVEAAVAAVTWFDVAGEVAAARAGGPGSFRVQLLDALDEVSRTGIEETR</sequence>
<evidence type="ECO:0000256" key="3">
    <source>
        <dbReference type="ARBA" id="ARBA00004868"/>
    </source>
</evidence>
<evidence type="ECO:0000256" key="10">
    <source>
        <dbReference type="ARBA" id="ARBA00022977"/>
    </source>
</evidence>
<comment type="catalytic activity">
    <reaction evidence="1 11">
        <text>5-(2-hydroxyethyl)-4-methylthiazole + ATP = 4-methyl-5-(2-phosphooxyethyl)-thiazole + ADP + H(+)</text>
        <dbReference type="Rhea" id="RHEA:24212"/>
        <dbReference type="ChEBI" id="CHEBI:15378"/>
        <dbReference type="ChEBI" id="CHEBI:17957"/>
        <dbReference type="ChEBI" id="CHEBI:30616"/>
        <dbReference type="ChEBI" id="CHEBI:58296"/>
        <dbReference type="ChEBI" id="CHEBI:456216"/>
        <dbReference type="EC" id="2.7.1.50"/>
    </reaction>
</comment>
<accession>A0AAD1KLY9</accession>
<dbReference type="Gene3D" id="3.40.1190.20">
    <property type="match status" value="1"/>
</dbReference>
<dbReference type="PIRSF" id="PIRSF000513">
    <property type="entry name" value="Thz_kinase"/>
    <property type="match status" value="1"/>
</dbReference>
<keyword evidence="9 11" id="KW-0460">Magnesium</keyword>
<evidence type="ECO:0000256" key="1">
    <source>
        <dbReference type="ARBA" id="ARBA00001771"/>
    </source>
</evidence>
<comment type="function">
    <text evidence="11">Catalyzes the phosphorylation of the hydroxyl group of 4-methyl-5-beta-hydroxyethylthiazole (THZ).</text>
</comment>
<evidence type="ECO:0000256" key="5">
    <source>
        <dbReference type="ARBA" id="ARBA00022723"/>
    </source>
</evidence>
<feature type="binding site" evidence="11">
    <location>
        <position position="42"/>
    </location>
    <ligand>
        <name>substrate</name>
    </ligand>
</feature>
<evidence type="ECO:0000256" key="7">
    <source>
        <dbReference type="ARBA" id="ARBA00022777"/>
    </source>
</evidence>
<evidence type="ECO:0000256" key="9">
    <source>
        <dbReference type="ARBA" id="ARBA00022842"/>
    </source>
</evidence>
<dbReference type="GO" id="GO:0005524">
    <property type="term" value="F:ATP binding"/>
    <property type="evidence" value="ECO:0007669"/>
    <property type="project" value="UniProtKB-UniRule"/>
</dbReference>
<dbReference type="GO" id="GO:0000287">
    <property type="term" value="F:magnesium ion binding"/>
    <property type="evidence" value="ECO:0007669"/>
    <property type="project" value="UniProtKB-UniRule"/>
</dbReference>
<feature type="binding site" evidence="11">
    <location>
        <position position="116"/>
    </location>
    <ligand>
        <name>ATP</name>
        <dbReference type="ChEBI" id="CHEBI:30616"/>
    </ligand>
</feature>
<dbReference type="GO" id="GO:0004417">
    <property type="term" value="F:hydroxyethylthiazole kinase activity"/>
    <property type="evidence" value="ECO:0007669"/>
    <property type="project" value="UniProtKB-UniRule"/>
</dbReference>
<keyword evidence="7 11" id="KW-0418">Kinase</keyword>
<dbReference type="GO" id="GO:0009229">
    <property type="term" value="P:thiamine diphosphate biosynthetic process"/>
    <property type="evidence" value="ECO:0007669"/>
    <property type="project" value="UniProtKB-UniRule"/>
</dbReference>
<organism evidence="12 13">
    <name type="scientific">Cutibacterium modestum</name>
    <dbReference type="NCBI Taxonomy" id="2559073"/>
    <lineage>
        <taxon>Bacteria</taxon>
        <taxon>Bacillati</taxon>
        <taxon>Actinomycetota</taxon>
        <taxon>Actinomycetes</taxon>
        <taxon>Propionibacteriales</taxon>
        <taxon>Propionibacteriaceae</taxon>
        <taxon>Cutibacterium</taxon>
    </lineage>
</organism>
<dbReference type="CDD" id="cd01170">
    <property type="entry name" value="THZ_kinase"/>
    <property type="match status" value="1"/>
</dbReference>
<evidence type="ECO:0000256" key="8">
    <source>
        <dbReference type="ARBA" id="ARBA00022840"/>
    </source>
</evidence>
<dbReference type="GO" id="GO:0009228">
    <property type="term" value="P:thiamine biosynthetic process"/>
    <property type="evidence" value="ECO:0007669"/>
    <property type="project" value="UniProtKB-KW"/>
</dbReference>